<accession>A0ABN8LYW5</accession>
<gene>
    <name evidence="1" type="ORF">PEVE_00015144</name>
</gene>
<evidence type="ECO:0000313" key="2">
    <source>
        <dbReference type="Proteomes" id="UP001159427"/>
    </source>
</evidence>
<name>A0ABN8LYW5_9CNID</name>
<dbReference type="EMBL" id="CALNXI010000216">
    <property type="protein sequence ID" value="CAH3022361.1"/>
    <property type="molecule type" value="Genomic_DNA"/>
</dbReference>
<feature type="non-terminal residue" evidence="1">
    <location>
        <position position="1"/>
    </location>
</feature>
<evidence type="ECO:0000313" key="1">
    <source>
        <dbReference type="EMBL" id="CAH3022361.1"/>
    </source>
</evidence>
<dbReference type="Proteomes" id="UP001159427">
    <property type="component" value="Unassembled WGS sequence"/>
</dbReference>
<organism evidence="1 2">
    <name type="scientific">Porites evermanni</name>
    <dbReference type="NCBI Taxonomy" id="104178"/>
    <lineage>
        <taxon>Eukaryota</taxon>
        <taxon>Metazoa</taxon>
        <taxon>Cnidaria</taxon>
        <taxon>Anthozoa</taxon>
        <taxon>Hexacorallia</taxon>
        <taxon>Scleractinia</taxon>
        <taxon>Fungiina</taxon>
        <taxon>Poritidae</taxon>
        <taxon>Porites</taxon>
    </lineage>
</organism>
<comment type="caution">
    <text evidence="1">The sequence shown here is derived from an EMBL/GenBank/DDBJ whole genome shotgun (WGS) entry which is preliminary data.</text>
</comment>
<sequence length="214" mass="24002">LCTDIEKNPGPSGYVDATKTIHAAYCQRNVTVFGENAGQQCVALPMSLCALIYSKITKITSVDDMTQIMMVGIQLYSSLSLLARQSVSMLTELLGMGTVFEQFFHLEYSDSYTCNIHDPRIEGYHYCICHSQGTAFETLLALNYNSFIITVAIIGVGIYSIEAGEYKVFDSHARDIYHNSHSEGTCVLLEIPSMHKLVQYFQTVHRNEDILIYI</sequence>
<keyword evidence="2" id="KW-1185">Reference proteome</keyword>
<dbReference type="Gene3D" id="3.90.70.120">
    <property type="match status" value="1"/>
</dbReference>
<reference evidence="1 2" key="1">
    <citation type="submission" date="2022-05" db="EMBL/GenBank/DDBJ databases">
        <authorList>
            <consortium name="Genoscope - CEA"/>
            <person name="William W."/>
        </authorList>
    </citation>
    <scope>NUCLEOTIDE SEQUENCE [LARGE SCALE GENOMIC DNA]</scope>
</reference>
<protein>
    <submittedName>
        <fullName evidence="1">Uncharacterized protein</fullName>
    </submittedName>
</protein>
<proteinExistence type="predicted"/>